<dbReference type="SMART" id="SM00774">
    <property type="entry name" value="WRKY"/>
    <property type="match status" value="1"/>
</dbReference>
<accession>A0ABU6VL77</accession>
<evidence type="ECO:0000313" key="8">
    <source>
        <dbReference type="EMBL" id="MED6172683.1"/>
    </source>
</evidence>
<dbReference type="Gene3D" id="2.20.25.80">
    <property type="entry name" value="WRKY domain"/>
    <property type="match status" value="1"/>
</dbReference>
<protein>
    <recommendedName>
        <fullName evidence="7">WRKY domain-containing protein</fullName>
    </recommendedName>
</protein>
<dbReference type="EMBL" id="JASCZI010151412">
    <property type="protein sequence ID" value="MED6172683.1"/>
    <property type="molecule type" value="Genomic_DNA"/>
</dbReference>
<reference evidence="8 9" key="1">
    <citation type="journal article" date="2023" name="Plants (Basel)">
        <title>Bridging the Gap: Combining Genomics and Transcriptomics Approaches to Understand Stylosanthes scabra, an Orphan Legume from the Brazilian Caatinga.</title>
        <authorList>
            <person name="Ferreira-Neto J.R.C."/>
            <person name="da Silva M.D."/>
            <person name="Binneck E."/>
            <person name="de Melo N.F."/>
            <person name="da Silva R.H."/>
            <person name="de Melo A.L.T.M."/>
            <person name="Pandolfi V."/>
            <person name="Bustamante F.O."/>
            <person name="Brasileiro-Vidal A.C."/>
            <person name="Benko-Iseppon A.M."/>
        </authorList>
    </citation>
    <scope>NUCLEOTIDE SEQUENCE [LARGE SCALE GENOMIC DNA]</scope>
    <source>
        <tissue evidence="8">Leaves</tissue>
    </source>
</reference>
<dbReference type="SUPFAM" id="SSF118290">
    <property type="entry name" value="WRKY DNA-binding domain"/>
    <property type="match status" value="1"/>
</dbReference>
<evidence type="ECO:0000256" key="2">
    <source>
        <dbReference type="ARBA" id="ARBA00023015"/>
    </source>
</evidence>
<evidence type="ECO:0000256" key="1">
    <source>
        <dbReference type="ARBA" id="ARBA00004123"/>
    </source>
</evidence>
<keyword evidence="4" id="KW-0804">Transcription</keyword>
<keyword evidence="9" id="KW-1185">Reference proteome</keyword>
<proteinExistence type="predicted"/>
<dbReference type="Proteomes" id="UP001341840">
    <property type="component" value="Unassembled WGS sequence"/>
</dbReference>
<keyword evidence="3" id="KW-0238">DNA-binding</keyword>
<keyword evidence="2" id="KW-0805">Transcription regulation</keyword>
<evidence type="ECO:0000256" key="5">
    <source>
        <dbReference type="ARBA" id="ARBA00023242"/>
    </source>
</evidence>
<evidence type="ECO:0000256" key="6">
    <source>
        <dbReference type="SAM" id="MobiDB-lite"/>
    </source>
</evidence>
<feature type="compositionally biased region" description="Polar residues" evidence="6">
    <location>
        <begin position="80"/>
        <end position="89"/>
    </location>
</feature>
<dbReference type="PANTHER" id="PTHR31282">
    <property type="entry name" value="WRKY TRANSCRIPTION FACTOR 21-RELATED"/>
    <property type="match status" value="1"/>
</dbReference>
<dbReference type="Pfam" id="PF03106">
    <property type="entry name" value="WRKY"/>
    <property type="match status" value="1"/>
</dbReference>
<dbReference type="InterPro" id="IPR003657">
    <property type="entry name" value="WRKY_dom"/>
</dbReference>
<feature type="region of interest" description="Disordered" evidence="6">
    <location>
        <begin position="77"/>
        <end position="99"/>
    </location>
</feature>
<gene>
    <name evidence="8" type="ORF">PIB30_052261</name>
</gene>
<evidence type="ECO:0000256" key="3">
    <source>
        <dbReference type="ARBA" id="ARBA00023125"/>
    </source>
</evidence>
<evidence type="ECO:0000259" key="7">
    <source>
        <dbReference type="PROSITE" id="PS50811"/>
    </source>
</evidence>
<comment type="caution">
    <text evidence="8">The sequence shown here is derived from an EMBL/GenBank/DDBJ whole genome shotgun (WGS) entry which is preliminary data.</text>
</comment>
<dbReference type="InterPro" id="IPR044810">
    <property type="entry name" value="WRKY_plant"/>
</dbReference>
<organism evidence="8 9">
    <name type="scientific">Stylosanthes scabra</name>
    <dbReference type="NCBI Taxonomy" id="79078"/>
    <lineage>
        <taxon>Eukaryota</taxon>
        <taxon>Viridiplantae</taxon>
        <taxon>Streptophyta</taxon>
        <taxon>Embryophyta</taxon>
        <taxon>Tracheophyta</taxon>
        <taxon>Spermatophyta</taxon>
        <taxon>Magnoliopsida</taxon>
        <taxon>eudicotyledons</taxon>
        <taxon>Gunneridae</taxon>
        <taxon>Pentapetalae</taxon>
        <taxon>rosids</taxon>
        <taxon>fabids</taxon>
        <taxon>Fabales</taxon>
        <taxon>Fabaceae</taxon>
        <taxon>Papilionoideae</taxon>
        <taxon>50 kb inversion clade</taxon>
        <taxon>dalbergioids sensu lato</taxon>
        <taxon>Dalbergieae</taxon>
        <taxon>Pterocarpus clade</taxon>
        <taxon>Stylosanthes</taxon>
    </lineage>
</organism>
<evidence type="ECO:0000256" key="4">
    <source>
        <dbReference type="ARBA" id="ARBA00023163"/>
    </source>
</evidence>
<comment type="subcellular location">
    <subcellularLocation>
        <location evidence="1">Nucleus</location>
    </subcellularLocation>
</comment>
<dbReference type="PROSITE" id="PS50811">
    <property type="entry name" value="WRKY"/>
    <property type="match status" value="1"/>
</dbReference>
<sequence>MVIMEHVSSNGSNNLLGRRKAIEELEKGREFANKLRLVINGGSDDGGDGDSEQLVKKVLMSFTNSLLILNKNNSDEVNDVPSSCGMNPTKSEDSLESNCKSSVHKERRGCYKRRRTSLIVEKESTAPIDDGHQWRKYGQKVILNAKYPRNYYRCTHKFDQGCQATKQVQQVEDEASPLYKTTYYGIHTCRNTLNPQIILDDSNDDSHSRSSIFLSFDNSLPTKQDSPIFLSSSPPLIKKEEEEIININNNNINNNVPSFSSNDYMISSELTFDNYSKHHHVHALSSSTLDSDDVISGGFYDPPQLDDDVFENFFDY</sequence>
<evidence type="ECO:0000313" key="9">
    <source>
        <dbReference type="Proteomes" id="UP001341840"/>
    </source>
</evidence>
<keyword evidence="5" id="KW-0539">Nucleus</keyword>
<feature type="domain" description="WRKY" evidence="7">
    <location>
        <begin position="123"/>
        <end position="181"/>
    </location>
</feature>
<dbReference type="InterPro" id="IPR036576">
    <property type="entry name" value="WRKY_dom_sf"/>
</dbReference>
<name>A0ABU6VL77_9FABA</name>